<dbReference type="InterPro" id="IPR036412">
    <property type="entry name" value="HAD-like_sf"/>
</dbReference>
<evidence type="ECO:0000313" key="2">
    <source>
        <dbReference type="EMBL" id="KXZ56120.1"/>
    </source>
</evidence>
<dbReference type="SFLD" id="SFLDG01129">
    <property type="entry name" value="C1.5:_HAD__Beta-PGM__Phosphata"/>
    <property type="match status" value="1"/>
</dbReference>
<keyword evidence="3" id="KW-1185">Reference proteome</keyword>
<feature type="compositionally biased region" description="Basic and acidic residues" evidence="1">
    <location>
        <begin position="219"/>
        <end position="234"/>
    </location>
</feature>
<dbReference type="Proteomes" id="UP000075714">
    <property type="component" value="Unassembled WGS sequence"/>
</dbReference>
<dbReference type="NCBIfam" id="TIGR01509">
    <property type="entry name" value="HAD-SF-IA-v3"/>
    <property type="match status" value="1"/>
</dbReference>
<dbReference type="InterPro" id="IPR006439">
    <property type="entry name" value="HAD-SF_hydro_IA"/>
</dbReference>
<dbReference type="AlphaFoldDB" id="A0A150H3J5"/>
<dbReference type="Gene3D" id="3.40.50.1000">
    <property type="entry name" value="HAD superfamily/HAD-like"/>
    <property type="match status" value="1"/>
</dbReference>
<feature type="region of interest" description="Disordered" evidence="1">
    <location>
        <begin position="212"/>
        <end position="234"/>
    </location>
</feature>
<accession>A0A150H3J5</accession>
<comment type="caution">
    <text evidence="2">The sequence shown here is derived from an EMBL/GenBank/DDBJ whole genome shotgun (WGS) entry which is preliminary data.</text>
</comment>
<dbReference type="InterPro" id="IPR051806">
    <property type="entry name" value="HAD-like_SPP"/>
</dbReference>
<evidence type="ECO:0000313" key="3">
    <source>
        <dbReference type="Proteomes" id="UP000075714"/>
    </source>
</evidence>
<organism evidence="2 3">
    <name type="scientific">Gonium pectorale</name>
    <name type="common">Green alga</name>
    <dbReference type="NCBI Taxonomy" id="33097"/>
    <lineage>
        <taxon>Eukaryota</taxon>
        <taxon>Viridiplantae</taxon>
        <taxon>Chlorophyta</taxon>
        <taxon>core chlorophytes</taxon>
        <taxon>Chlorophyceae</taxon>
        <taxon>CS clade</taxon>
        <taxon>Chlamydomonadales</taxon>
        <taxon>Volvocaceae</taxon>
        <taxon>Gonium</taxon>
    </lineage>
</organism>
<dbReference type="Pfam" id="PF00702">
    <property type="entry name" value="Hydrolase"/>
    <property type="match status" value="1"/>
</dbReference>
<dbReference type="PANTHER" id="PTHR43481">
    <property type="entry name" value="FRUCTOSE-1-PHOSPHATE PHOSPHATASE"/>
    <property type="match status" value="1"/>
</dbReference>
<dbReference type="SFLD" id="SFLDS00003">
    <property type="entry name" value="Haloacid_Dehalogenase"/>
    <property type="match status" value="1"/>
</dbReference>
<evidence type="ECO:0000256" key="1">
    <source>
        <dbReference type="SAM" id="MobiDB-lite"/>
    </source>
</evidence>
<sequence length="234" mass="25360">MADPRDFQTGGSRLHVHEGILPTRAKGAVFDMDGTLLDTNDRRVESWVAACAKRGLRMDKETYMALTGMAGHDIVDKLCTDQGVDLPAEERDALIKEESRIFKEEGLPRSAAVSPVLDILEEAQRRGLKLAVCSGGRKDAVERSLVDRGLADRFHAVVTSADVQHAKPEPDIFLLAADKLGLSPGECVAFEDAEMGKRSARAAGYLSVIDVTGLPGHPQEGDKREAEAREQGRG</sequence>
<name>A0A150H3J5_GONPE</name>
<dbReference type="PRINTS" id="PR00413">
    <property type="entry name" value="HADHALOGNASE"/>
</dbReference>
<dbReference type="InterPro" id="IPR023214">
    <property type="entry name" value="HAD_sf"/>
</dbReference>
<dbReference type="EMBL" id="LSYV01000002">
    <property type="protein sequence ID" value="KXZ56120.1"/>
    <property type="molecule type" value="Genomic_DNA"/>
</dbReference>
<dbReference type="PANTHER" id="PTHR43481:SF4">
    <property type="entry name" value="GLYCEROL-1-PHOSPHATE PHOSPHOHYDROLASE 1-RELATED"/>
    <property type="match status" value="1"/>
</dbReference>
<dbReference type="Gene3D" id="1.10.150.240">
    <property type="entry name" value="Putative phosphatase, domain 2"/>
    <property type="match status" value="1"/>
</dbReference>
<dbReference type="InterPro" id="IPR023198">
    <property type="entry name" value="PGP-like_dom2"/>
</dbReference>
<dbReference type="SUPFAM" id="SSF56784">
    <property type="entry name" value="HAD-like"/>
    <property type="match status" value="1"/>
</dbReference>
<proteinExistence type="predicted"/>
<gene>
    <name evidence="2" type="ORF">GPECTOR_1g100</name>
</gene>
<dbReference type="STRING" id="33097.A0A150H3J5"/>
<dbReference type="GO" id="GO:0050308">
    <property type="term" value="F:sugar-phosphatase activity"/>
    <property type="evidence" value="ECO:0007669"/>
    <property type="project" value="TreeGrafter"/>
</dbReference>
<dbReference type="CDD" id="cd07505">
    <property type="entry name" value="HAD_BPGM-like"/>
    <property type="match status" value="1"/>
</dbReference>
<dbReference type="OrthoDB" id="40579at2759"/>
<protein>
    <submittedName>
        <fullName evidence="2">Uncharacterized protein</fullName>
    </submittedName>
</protein>
<reference evidence="3" key="1">
    <citation type="journal article" date="2016" name="Nat. Commun.">
        <title>The Gonium pectorale genome demonstrates co-option of cell cycle regulation during the evolution of multicellularity.</title>
        <authorList>
            <person name="Hanschen E.R."/>
            <person name="Marriage T.N."/>
            <person name="Ferris P.J."/>
            <person name="Hamaji T."/>
            <person name="Toyoda A."/>
            <person name="Fujiyama A."/>
            <person name="Neme R."/>
            <person name="Noguchi H."/>
            <person name="Minakuchi Y."/>
            <person name="Suzuki M."/>
            <person name="Kawai-Toyooka H."/>
            <person name="Smith D.R."/>
            <person name="Sparks H."/>
            <person name="Anderson J."/>
            <person name="Bakaric R."/>
            <person name="Luria V."/>
            <person name="Karger A."/>
            <person name="Kirschner M.W."/>
            <person name="Durand P.M."/>
            <person name="Michod R.E."/>
            <person name="Nozaki H."/>
            <person name="Olson B.J."/>
        </authorList>
    </citation>
    <scope>NUCLEOTIDE SEQUENCE [LARGE SCALE GENOMIC DNA]</scope>
    <source>
        <strain evidence="3">NIES-2863</strain>
    </source>
</reference>